<gene>
    <name evidence="2" type="ORF">SAMN04488094_101519</name>
</gene>
<keyword evidence="3" id="KW-1185">Reference proteome</keyword>
<accession>A0A1I1DWC5</accession>
<dbReference type="AlphaFoldDB" id="A0A1I1DWC5"/>
<dbReference type="InterPro" id="IPR021323">
    <property type="entry name" value="DUF2927"/>
</dbReference>
<sequence>MKLRALALAAVAVVAASCTPGPSAEVAQRRAGFDVPLPPMRAFGPVYSSPSVRTNTQLAGDFMDLTFMLESGRNLDRFTRFEGEITIGVKGPADAALRRDLDRLILRLQREAKLPIRAAREGEAPSILVEVLPRKKLQRAVPQAACFVVPRVSGWEEFRENRRSDAVDWTTLERRERASVFLPGDVSPQEARDCLHEEIAQALGPLNDLYRLPDSVFNDDNFHTVLTGFDMLMLRVTYDPALENGMSRAQVAAALPGILARLNPSGERSGPAATPPTPRIWIDAIEGALSPRNSQAQRRAAARRAVDLAESAGWRDTRMAFSLYALGRLSLGQEPELALTAFVEAADIYRTLPDTQVQAAHVAMQLAAFSLSAGQADATIALVDESLPAVRKAENAALLSTLMMMRAEAMAMKGDTTNARAERTEALGWARYGFGADDVVRDRATEIAALAPGPLAR</sequence>
<feature type="chain" id="PRO_5011526353" description="ATP-dependent transcriptional regulator" evidence="1">
    <location>
        <begin position="24"/>
        <end position="457"/>
    </location>
</feature>
<dbReference type="Proteomes" id="UP000198728">
    <property type="component" value="Unassembled WGS sequence"/>
</dbReference>
<dbReference type="PROSITE" id="PS51257">
    <property type="entry name" value="PROKAR_LIPOPROTEIN"/>
    <property type="match status" value="1"/>
</dbReference>
<name>A0A1I1DWC5_9RHOB</name>
<protein>
    <recommendedName>
        <fullName evidence="4">ATP-dependent transcriptional regulator</fullName>
    </recommendedName>
</protein>
<dbReference type="Pfam" id="PF11150">
    <property type="entry name" value="DUF2927"/>
    <property type="match status" value="1"/>
</dbReference>
<dbReference type="RefSeq" id="WP_245758721.1">
    <property type="nucleotide sequence ID" value="NZ_FOLG01000001.1"/>
</dbReference>
<proteinExistence type="predicted"/>
<evidence type="ECO:0000256" key="1">
    <source>
        <dbReference type="SAM" id="SignalP"/>
    </source>
</evidence>
<keyword evidence="1" id="KW-0732">Signal</keyword>
<dbReference type="STRING" id="441112.SAMN04488094_101519"/>
<evidence type="ECO:0000313" key="3">
    <source>
        <dbReference type="Proteomes" id="UP000198728"/>
    </source>
</evidence>
<reference evidence="2 3" key="1">
    <citation type="submission" date="2016-10" db="EMBL/GenBank/DDBJ databases">
        <authorList>
            <person name="de Groot N.N."/>
        </authorList>
    </citation>
    <scope>NUCLEOTIDE SEQUENCE [LARGE SCALE GENOMIC DNA]</scope>
    <source>
        <strain evidence="2 3">DSM 19548</strain>
    </source>
</reference>
<dbReference type="EMBL" id="FOLG01000001">
    <property type="protein sequence ID" value="SFB79359.1"/>
    <property type="molecule type" value="Genomic_DNA"/>
</dbReference>
<feature type="signal peptide" evidence="1">
    <location>
        <begin position="1"/>
        <end position="23"/>
    </location>
</feature>
<evidence type="ECO:0000313" key="2">
    <source>
        <dbReference type="EMBL" id="SFB79359.1"/>
    </source>
</evidence>
<evidence type="ECO:0008006" key="4">
    <source>
        <dbReference type="Google" id="ProtNLM"/>
    </source>
</evidence>
<organism evidence="2 3">
    <name type="scientific">Tropicimonas isoalkanivorans</name>
    <dbReference type="NCBI Taxonomy" id="441112"/>
    <lineage>
        <taxon>Bacteria</taxon>
        <taxon>Pseudomonadati</taxon>
        <taxon>Pseudomonadota</taxon>
        <taxon>Alphaproteobacteria</taxon>
        <taxon>Rhodobacterales</taxon>
        <taxon>Roseobacteraceae</taxon>
        <taxon>Tropicimonas</taxon>
    </lineage>
</organism>